<dbReference type="Gene3D" id="3.75.10.10">
    <property type="entry name" value="L-arginine/glycine Amidinotransferase, Chain A"/>
    <property type="match status" value="1"/>
</dbReference>
<evidence type="ECO:0000313" key="11">
    <source>
        <dbReference type="Proteomes" id="UP000235803"/>
    </source>
</evidence>
<dbReference type="InterPro" id="IPR003876">
    <property type="entry name" value="Arg_deiminase"/>
</dbReference>
<keyword evidence="6 8" id="KW-0378">Hydrolase</keyword>
<dbReference type="SUPFAM" id="SSF55909">
    <property type="entry name" value="Pentein"/>
    <property type="match status" value="1"/>
</dbReference>
<evidence type="ECO:0000256" key="3">
    <source>
        <dbReference type="ARBA" id="ARBA00010206"/>
    </source>
</evidence>
<evidence type="ECO:0000256" key="4">
    <source>
        <dbReference type="ARBA" id="ARBA00022490"/>
    </source>
</evidence>
<dbReference type="OrthoDB" id="9807502at2"/>
<evidence type="ECO:0000256" key="6">
    <source>
        <dbReference type="ARBA" id="ARBA00022801"/>
    </source>
</evidence>
<evidence type="ECO:0000256" key="1">
    <source>
        <dbReference type="ARBA" id="ARBA00004496"/>
    </source>
</evidence>
<reference evidence="10 11" key="1">
    <citation type="submission" date="2018-01" db="EMBL/GenBank/DDBJ databases">
        <title>Halomonas endophytica sp. nov., isolated from storage liquid in the stems of Populus euphratica.</title>
        <authorList>
            <person name="Chen C."/>
        </authorList>
    </citation>
    <scope>NUCLEOTIDE SEQUENCE [LARGE SCALE GENOMIC DNA]</scope>
    <source>
        <strain evidence="10 11">MC28</strain>
    </source>
</reference>
<dbReference type="GO" id="GO:0019546">
    <property type="term" value="P:L-arginine deiminase pathway"/>
    <property type="evidence" value="ECO:0007669"/>
    <property type="project" value="UniProtKB-UniRule"/>
</dbReference>
<feature type="active site" description="Amidino-cysteine intermediate" evidence="8 9">
    <location>
        <position position="406"/>
    </location>
</feature>
<evidence type="ECO:0000256" key="9">
    <source>
        <dbReference type="PIRSR" id="PIRSR006356-1"/>
    </source>
</evidence>
<dbReference type="PANTHER" id="PTHR47271">
    <property type="entry name" value="ARGININE DEIMINASE"/>
    <property type="match status" value="1"/>
</dbReference>
<keyword evidence="5 8" id="KW-0056">Arginine metabolism</keyword>
<dbReference type="RefSeq" id="WP_102651615.1">
    <property type="nucleotide sequence ID" value="NZ_PNRF01000003.1"/>
</dbReference>
<dbReference type="GO" id="GO:0005737">
    <property type="term" value="C:cytoplasm"/>
    <property type="evidence" value="ECO:0007669"/>
    <property type="project" value="UniProtKB-SubCell"/>
</dbReference>
<evidence type="ECO:0000256" key="8">
    <source>
        <dbReference type="HAMAP-Rule" id="MF_00242"/>
    </source>
</evidence>
<dbReference type="GO" id="GO:0016990">
    <property type="term" value="F:arginine deiminase activity"/>
    <property type="evidence" value="ECO:0007669"/>
    <property type="project" value="UniProtKB-UniRule"/>
</dbReference>
<dbReference type="NCBIfam" id="NF002381">
    <property type="entry name" value="PRK01388.1"/>
    <property type="match status" value="1"/>
</dbReference>
<dbReference type="PRINTS" id="PR01466">
    <property type="entry name" value="ARGDEIMINASE"/>
</dbReference>
<dbReference type="AlphaFoldDB" id="A0A2N7UBK7"/>
<keyword evidence="4 8" id="KW-0963">Cytoplasm</keyword>
<dbReference type="PANTHER" id="PTHR47271:SF3">
    <property type="entry name" value="ARGININE DEIMINASE"/>
    <property type="match status" value="1"/>
</dbReference>
<gene>
    <name evidence="8 10" type="primary">arcA</name>
    <name evidence="10" type="ORF">C1H69_01295</name>
</gene>
<evidence type="ECO:0000256" key="5">
    <source>
        <dbReference type="ARBA" id="ARBA00022503"/>
    </source>
</evidence>
<protein>
    <recommendedName>
        <fullName evidence="8">Arginine deiminase</fullName>
        <shortName evidence="8">ADI</shortName>
        <ecNumber evidence="8">3.5.3.6</ecNumber>
    </recommendedName>
    <alternativeName>
        <fullName evidence="8">Arginine dihydrolase</fullName>
        <shortName evidence="8">AD</shortName>
    </alternativeName>
</protein>
<dbReference type="PIRSF" id="PIRSF006356">
    <property type="entry name" value="Arg_deiminase"/>
    <property type="match status" value="1"/>
</dbReference>
<evidence type="ECO:0000256" key="2">
    <source>
        <dbReference type="ARBA" id="ARBA00005213"/>
    </source>
</evidence>
<comment type="pathway">
    <text evidence="2 8">Amino-acid degradation; L-arginine degradation via ADI pathway; carbamoyl phosphate from L-arginine: step 1/2.</text>
</comment>
<dbReference type="Proteomes" id="UP000235803">
    <property type="component" value="Unassembled WGS sequence"/>
</dbReference>
<dbReference type="EC" id="3.5.3.6" evidence="8"/>
<evidence type="ECO:0000256" key="7">
    <source>
        <dbReference type="ARBA" id="ARBA00049429"/>
    </source>
</evidence>
<name>A0A2N7UBK7_9GAMM</name>
<dbReference type="HAMAP" id="MF_00242">
    <property type="entry name" value="Arg_deiminase"/>
    <property type="match status" value="1"/>
</dbReference>
<comment type="similarity">
    <text evidence="3 8">Belongs to the arginine deiminase family.</text>
</comment>
<organism evidence="10 11">
    <name type="scientific">Billgrantia endophytica</name>
    <dbReference type="NCBI Taxonomy" id="2033802"/>
    <lineage>
        <taxon>Bacteria</taxon>
        <taxon>Pseudomonadati</taxon>
        <taxon>Pseudomonadota</taxon>
        <taxon>Gammaproteobacteria</taxon>
        <taxon>Oceanospirillales</taxon>
        <taxon>Halomonadaceae</taxon>
        <taxon>Billgrantia</taxon>
    </lineage>
</organism>
<accession>A0A2N7UBK7</accession>
<dbReference type="EMBL" id="PNRF01000003">
    <property type="protein sequence ID" value="PMR77827.1"/>
    <property type="molecule type" value="Genomic_DNA"/>
</dbReference>
<comment type="caution">
    <text evidence="10">The sequence shown here is derived from an EMBL/GenBank/DDBJ whole genome shotgun (WGS) entry which is preliminary data.</text>
</comment>
<dbReference type="UniPathway" id="UPA00254">
    <property type="reaction ID" value="UER00364"/>
</dbReference>
<dbReference type="Pfam" id="PF02274">
    <property type="entry name" value="ADI"/>
    <property type="match status" value="1"/>
</dbReference>
<evidence type="ECO:0000313" key="10">
    <source>
        <dbReference type="EMBL" id="PMR77827.1"/>
    </source>
</evidence>
<sequence length="418" mass="46372">MSSSPHKFGVHSEAGKLHKVMVCSPGLAHQRLTPNNCDDLLFDDVLWVSQAKRDHFDFVTKMRERGVEVLEMHNLLTDTLKNPEARRWILDRKITANHVGLGLQDEVRAWLDEMEPRRLAEFLVGGVSGADMTGYHGGEVVKMFRDYLGHSSFILPPLPNTQFTRDTTCWIYGGVTLNPMYWQVRRQETLLATAIYKFHPMFTEADFPIWYGDPDVDHGLATLEGGDVMPIGNGVVLIGMGERSSRQAIGQVAQALFSAGVAKRIIVAGLPRSRAAMHLDTVFSFCDYDLVTVFPDVVRDIVAFSLRPDESKPGGIDLRREENGFLAVVADSLGLPALRVVETGGDSFESEREQWDDGNNVVALEPGVVIGYDRNTHTNTMLRKAGVEVITISASELGRGRGGGRCMTCPIIRDPIDY</sequence>
<dbReference type="Gene3D" id="1.10.3930.10">
    <property type="entry name" value="Arginine deiminase"/>
    <property type="match status" value="1"/>
</dbReference>
<dbReference type="NCBIfam" id="TIGR01078">
    <property type="entry name" value="arcA"/>
    <property type="match status" value="1"/>
</dbReference>
<comment type="catalytic activity">
    <reaction evidence="7 8">
        <text>L-arginine + H2O = L-citrulline + NH4(+)</text>
        <dbReference type="Rhea" id="RHEA:19597"/>
        <dbReference type="ChEBI" id="CHEBI:15377"/>
        <dbReference type="ChEBI" id="CHEBI:28938"/>
        <dbReference type="ChEBI" id="CHEBI:32682"/>
        <dbReference type="ChEBI" id="CHEBI:57743"/>
        <dbReference type="EC" id="3.5.3.6"/>
    </reaction>
</comment>
<comment type="subcellular location">
    <subcellularLocation>
        <location evidence="1 8">Cytoplasm</location>
    </subcellularLocation>
</comment>
<proteinExistence type="inferred from homology"/>
<keyword evidence="11" id="KW-1185">Reference proteome</keyword>